<keyword evidence="2" id="KW-1185">Reference proteome</keyword>
<dbReference type="EMBL" id="JBAFSM010000042">
    <property type="protein sequence ID" value="MEG3439165.1"/>
    <property type="molecule type" value="Genomic_DNA"/>
</dbReference>
<dbReference type="Proteomes" id="UP001328733">
    <property type="component" value="Unassembled WGS sequence"/>
</dbReference>
<organism evidence="1 2">
    <name type="scientific">Pannus brasiliensis CCIBt3594</name>
    <dbReference type="NCBI Taxonomy" id="1427578"/>
    <lineage>
        <taxon>Bacteria</taxon>
        <taxon>Bacillati</taxon>
        <taxon>Cyanobacteriota</taxon>
        <taxon>Cyanophyceae</taxon>
        <taxon>Oscillatoriophycideae</taxon>
        <taxon>Chroococcales</taxon>
        <taxon>Microcystaceae</taxon>
        <taxon>Pannus</taxon>
    </lineage>
</organism>
<comment type="caution">
    <text evidence="1">The sequence shown here is derived from an EMBL/GenBank/DDBJ whole genome shotgun (WGS) entry which is preliminary data.</text>
</comment>
<name>A0AAW9QV13_9CHRO</name>
<dbReference type="AlphaFoldDB" id="A0AAW9QV13"/>
<sequence>MNPAQLRNELLEEIRLLPDTELERIYQMIHQLRLSVEKPQANVQNTLKFAGSWNDLTEEEFNGFAEEIMSRRQRAFTERRNHETILD</sequence>
<dbReference type="RefSeq" id="WP_332866647.1">
    <property type="nucleotide sequence ID" value="NZ_JBAFSM010000042.1"/>
</dbReference>
<reference evidence="1 2" key="1">
    <citation type="submission" date="2024-01" db="EMBL/GenBank/DDBJ databases">
        <title>Genomic insights into the taxonomy and metabolism of the cyanobacterium Pannus brasiliensis CCIBt3594.</title>
        <authorList>
            <person name="Machado M."/>
            <person name="Botero N.B."/>
            <person name="Andreote A.P.D."/>
            <person name="Feitosa A.M.T."/>
            <person name="Popin R."/>
            <person name="Sivonen K."/>
            <person name="Fiore M.F."/>
        </authorList>
    </citation>
    <scope>NUCLEOTIDE SEQUENCE [LARGE SCALE GENOMIC DNA]</scope>
    <source>
        <strain evidence="1 2">CCIBt3594</strain>
    </source>
</reference>
<proteinExistence type="predicted"/>
<accession>A0AAW9QV13</accession>
<evidence type="ECO:0000313" key="1">
    <source>
        <dbReference type="EMBL" id="MEG3439165.1"/>
    </source>
</evidence>
<evidence type="ECO:0000313" key="2">
    <source>
        <dbReference type="Proteomes" id="UP001328733"/>
    </source>
</evidence>
<gene>
    <name evidence="1" type="ORF">V0288_18710</name>
</gene>
<protein>
    <submittedName>
        <fullName evidence="1">Uncharacterized protein</fullName>
    </submittedName>
</protein>